<accession>A0A8J8MK89</accession>
<keyword evidence="2" id="KW-0238">DNA-binding</keyword>
<evidence type="ECO:0000256" key="1">
    <source>
        <dbReference type="ARBA" id="ARBA00023015"/>
    </source>
</evidence>
<dbReference type="Pfam" id="PF02311">
    <property type="entry name" value="AraC_binding"/>
    <property type="match status" value="1"/>
</dbReference>
<dbReference type="GO" id="GO:0043565">
    <property type="term" value="F:sequence-specific DNA binding"/>
    <property type="evidence" value="ECO:0007669"/>
    <property type="project" value="InterPro"/>
</dbReference>
<organism evidence="5 6">
    <name type="scientific">Vallitalea pronyensis</name>
    <dbReference type="NCBI Taxonomy" id="1348613"/>
    <lineage>
        <taxon>Bacteria</taxon>
        <taxon>Bacillati</taxon>
        <taxon>Bacillota</taxon>
        <taxon>Clostridia</taxon>
        <taxon>Lachnospirales</taxon>
        <taxon>Vallitaleaceae</taxon>
        <taxon>Vallitalea</taxon>
    </lineage>
</organism>
<proteinExistence type="predicted"/>
<keyword evidence="6" id="KW-1185">Reference proteome</keyword>
<dbReference type="Pfam" id="PF12833">
    <property type="entry name" value="HTH_18"/>
    <property type="match status" value="1"/>
</dbReference>
<dbReference type="Proteomes" id="UP000683246">
    <property type="component" value="Chromosome"/>
</dbReference>
<reference evidence="5" key="1">
    <citation type="submission" date="2020-07" db="EMBL/GenBank/DDBJ databases">
        <title>Vallitalea pronyensis genome.</title>
        <authorList>
            <person name="Postec A."/>
        </authorList>
    </citation>
    <scope>NUCLEOTIDE SEQUENCE</scope>
    <source>
        <strain evidence="5">FatNI3</strain>
    </source>
</reference>
<evidence type="ECO:0000256" key="3">
    <source>
        <dbReference type="ARBA" id="ARBA00023163"/>
    </source>
</evidence>
<feature type="domain" description="HTH araC/xylS-type" evidence="4">
    <location>
        <begin position="181"/>
        <end position="278"/>
    </location>
</feature>
<name>A0A8J8MK89_9FIRM</name>
<sequence length="284" mass="32884">MEEYHIKPDHFNPKILYCFTLSFDGESPTPSHQHDFISLIYILSGSCRYKIGQEHYQVKPGDLIICNAGVYHHRLLAPEEQVEELHIGFCNLKLQGFPKEQIISEHDSPILEFVKYGQSFHNCCEEIIHEQEKNDAGKPLLLKSLTMKLIVLILKEKYFSTVLEKSNGIIIKQYDKQSIVNTIVDYITENYMKPISLTKIAENIYLSPVYTSKIFKEVMGDSPINYLIKYRLKKACELFEEETAIKIVAKKVGYEDAYYFSKVFKKHLGLSPSKYLVAKKKTLL</sequence>
<dbReference type="InterPro" id="IPR020449">
    <property type="entry name" value="Tscrpt_reg_AraC-type_HTH"/>
</dbReference>
<dbReference type="PRINTS" id="PR00032">
    <property type="entry name" value="HTHARAC"/>
</dbReference>
<dbReference type="PROSITE" id="PS01124">
    <property type="entry name" value="HTH_ARAC_FAMILY_2"/>
    <property type="match status" value="1"/>
</dbReference>
<protein>
    <submittedName>
        <fullName evidence="5">AraC family transcriptional regulator</fullName>
    </submittedName>
</protein>
<evidence type="ECO:0000313" key="6">
    <source>
        <dbReference type="Proteomes" id="UP000683246"/>
    </source>
</evidence>
<dbReference type="RefSeq" id="WP_212698454.1">
    <property type="nucleotide sequence ID" value="NZ_CP058649.1"/>
</dbReference>
<evidence type="ECO:0000259" key="4">
    <source>
        <dbReference type="PROSITE" id="PS01124"/>
    </source>
</evidence>
<dbReference type="InterPro" id="IPR014710">
    <property type="entry name" value="RmlC-like_jellyroll"/>
</dbReference>
<dbReference type="PANTHER" id="PTHR43280">
    <property type="entry name" value="ARAC-FAMILY TRANSCRIPTIONAL REGULATOR"/>
    <property type="match status" value="1"/>
</dbReference>
<gene>
    <name evidence="5" type="ORF">HZI73_11950</name>
</gene>
<dbReference type="InterPro" id="IPR018060">
    <property type="entry name" value="HTH_AraC"/>
</dbReference>
<dbReference type="InterPro" id="IPR003313">
    <property type="entry name" value="AraC-bd"/>
</dbReference>
<dbReference type="Gene3D" id="1.10.10.60">
    <property type="entry name" value="Homeodomain-like"/>
    <property type="match status" value="2"/>
</dbReference>
<dbReference type="InterPro" id="IPR037923">
    <property type="entry name" value="HTH-like"/>
</dbReference>
<dbReference type="SUPFAM" id="SSF46689">
    <property type="entry name" value="Homeodomain-like"/>
    <property type="match status" value="2"/>
</dbReference>
<dbReference type="InterPro" id="IPR009057">
    <property type="entry name" value="Homeodomain-like_sf"/>
</dbReference>
<evidence type="ECO:0000256" key="2">
    <source>
        <dbReference type="ARBA" id="ARBA00023125"/>
    </source>
</evidence>
<keyword evidence="1" id="KW-0805">Transcription regulation</keyword>
<evidence type="ECO:0000313" key="5">
    <source>
        <dbReference type="EMBL" id="QUI22957.1"/>
    </source>
</evidence>
<dbReference type="SMART" id="SM00342">
    <property type="entry name" value="HTH_ARAC"/>
    <property type="match status" value="1"/>
</dbReference>
<keyword evidence="3" id="KW-0804">Transcription</keyword>
<dbReference type="SUPFAM" id="SSF51215">
    <property type="entry name" value="Regulatory protein AraC"/>
    <property type="match status" value="1"/>
</dbReference>
<dbReference type="EMBL" id="CP058649">
    <property type="protein sequence ID" value="QUI22957.1"/>
    <property type="molecule type" value="Genomic_DNA"/>
</dbReference>
<dbReference type="Gene3D" id="2.60.120.10">
    <property type="entry name" value="Jelly Rolls"/>
    <property type="match status" value="1"/>
</dbReference>
<dbReference type="AlphaFoldDB" id="A0A8J8MK89"/>
<dbReference type="GO" id="GO:0003700">
    <property type="term" value="F:DNA-binding transcription factor activity"/>
    <property type="evidence" value="ECO:0007669"/>
    <property type="project" value="InterPro"/>
</dbReference>
<dbReference type="KEGG" id="vpy:HZI73_11950"/>
<dbReference type="PANTHER" id="PTHR43280:SF28">
    <property type="entry name" value="HTH-TYPE TRANSCRIPTIONAL ACTIVATOR RHAS"/>
    <property type="match status" value="1"/>
</dbReference>